<evidence type="ECO:0000313" key="4">
    <source>
        <dbReference type="EMBL" id="GLQ08243.1"/>
    </source>
</evidence>
<dbReference type="InterPro" id="IPR000182">
    <property type="entry name" value="GNAT_dom"/>
</dbReference>
<dbReference type="PANTHER" id="PTHR43877:SF2">
    <property type="entry name" value="AMINOALKYLPHOSPHONATE N-ACETYLTRANSFERASE-RELATED"/>
    <property type="match status" value="1"/>
</dbReference>
<gene>
    <name evidence="4" type="ORF">GCM10007913_01750</name>
</gene>
<keyword evidence="1" id="KW-0808">Transferase</keyword>
<sequence>MAVSIRPFLARDIEKILATDGGPAWKRWPEPWHDIVRQRDEGLRTVLIAADDGEVTGYGSLIWQSRYARFRDADVPEISDLVIAQSRRGERIGALLLQALEAEAIRAGKAVVGIGVGLYADYGAAQRLYVSQGYVPDGHGITYDYADIAPGASVLLDDDLILWMLKRLE</sequence>
<dbReference type="CDD" id="cd04301">
    <property type="entry name" value="NAT_SF"/>
    <property type="match status" value="1"/>
</dbReference>
<dbReference type="RefSeq" id="WP_284387022.1">
    <property type="nucleotide sequence ID" value="NZ_BSNG01000001.1"/>
</dbReference>
<protein>
    <submittedName>
        <fullName evidence="4">N-acetyltransferase</fullName>
    </submittedName>
</protein>
<evidence type="ECO:0000256" key="1">
    <source>
        <dbReference type="ARBA" id="ARBA00022679"/>
    </source>
</evidence>
<keyword evidence="5" id="KW-1185">Reference proteome</keyword>
<dbReference type="Proteomes" id="UP001161406">
    <property type="component" value="Unassembled WGS sequence"/>
</dbReference>
<dbReference type="Pfam" id="PF00583">
    <property type="entry name" value="Acetyltransf_1"/>
    <property type="match status" value="1"/>
</dbReference>
<dbReference type="InterPro" id="IPR016181">
    <property type="entry name" value="Acyl_CoA_acyltransferase"/>
</dbReference>
<keyword evidence="2" id="KW-0012">Acyltransferase</keyword>
<accession>A0ABQ5U8J3</accession>
<evidence type="ECO:0000256" key="2">
    <source>
        <dbReference type="ARBA" id="ARBA00023315"/>
    </source>
</evidence>
<dbReference type="InterPro" id="IPR050832">
    <property type="entry name" value="Bact_Acetyltransf"/>
</dbReference>
<evidence type="ECO:0000313" key="5">
    <source>
        <dbReference type="Proteomes" id="UP001161406"/>
    </source>
</evidence>
<dbReference type="PROSITE" id="PS51186">
    <property type="entry name" value="GNAT"/>
    <property type="match status" value="1"/>
</dbReference>
<proteinExistence type="predicted"/>
<dbReference type="EMBL" id="BSNG01000001">
    <property type="protein sequence ID" value="GLQ08243.1"/>
    <property type="molecule type" value="Genomic_DNA"/>
</dbReference>
<name>A0ABQ5U8J3_9HYPH</name>
<evidence type="ECO:0000259" key="3">
    <source>
        <dbReference type="PROSITE" id="PS51186"/>
    </source>
</evidence>
<dbReference type="SUPFAM" id="SSF55729">
    <property type="entry name" value="Acyl-CoA N-acyltransferases (Nat)"/>
    <property type="match status" value="1"/>
</dbReference>
<reference evidence="4" key="2">
    <citation type="submission" date="2023-01" db="EMBL/GenBank/DDBJ databases">
        <title>Draft genome sequence of Devosia yakushimensis strain NBRC 103855.</title>
        <authorList>
            <person name="Sun Q."/>
            <person name="Mori K."/>
        </authorList>
    </citation>
    <scope>NUCLEOTIDE SEQUENCE</scope>
    <source>
        <strain evidence="4">NBRC 103855</strain>
    </source>
</reference>
<dbReference type="Gene3D" id="3.40.630.30">
    <property type="match status" value="1"/>
</dbReference>
<reference evidence="4" key="1">
    <citation type="journal article" date="2014" name="Int. J. Syst. Evol. Microbiol.">
        <title>Complete genome of a new Firmicutes species belonging to the dominant human colonic microbiota ('Ruminococcus bicirculans') reveals two chromosomes and a selective capacity to utilize plant glucans.</title>
        <authorList>
            <consortium name="NISC Comparative Sequencing Program"/>
            <person name="Wegmann U."/>
            <person name="Louis P."/>
            <person name="Goesmann A."/>
            <person name="Henrissat B."/>
            <person name="Duncan S.H."/>
            <person name="Flint H.J."/>
        </authorList>
    </citation>
    <scope>NUCLEOTIDE SEQUENCE</scope>
    <source>
        <strain evidence="4">NBRC 103855</strain>
    </source>
</reference>
<dbReference type="PANTHER" id="PTHR43877">
    <property type="entry name" value="AMINOALKYLPHOSPHONATE N-ACETYLTRANSFERASE-RELATED-RELATED"/>
    <property type="match status" value="1"/>
</dbReference>
<organism evidence="4 5">
    <name type="scientific">Devosia yakushimensis</name>
    <dbReference type="NCBI Taxonomy" id="470028"/>
    <lineage>
        <taxon>Bacteria</taxon>
        <taxon>Pseudomonadati</taxon>
        <taxon>Pseudomonadota</taxon>
        <taxon>Alphaproteobacteria</taxon>
        <taxon>Hyphomicrobiales</taxon>
        <taxon>Devosiaceae</taxon>
        <taxon>Devosia</taxon>
    </lineage>
</organism>
<comment type="caution">
    <text evidence="4">The sequence shown here is derived from an EMBL/GenBank/DDBJ whole genome shotgun (WGS) entry which is preliminary data.</text>
</comment>
<feature type="domain" description="N-acetyltransferase" evidence="3">
    <location>
        <begin position="3"/>
        <end position="169"/>
    </location>
</feature>